<keyword evidence="3 4" id="KW-0274">FAD</keyword>
<dbReference type="PANTHER" id="PTHR43153">
    <property type="entry name" value="ELECTRON TRANSFER FLAVOPROTEIN ALPHA"/>
    <property type="match status" value="1"/>
</dbReference>
<dbReference type="Gene3D" id="3.40.50.1220">
    <property type="entry name" value="TPP-binding domain"/>
    <property type="match status" value="1"/>
</dbReference>
<dbReference type="InterPro" id="IPR029035">
    <property type="entry name" value="DHS-like_NAD/FAD-binding_dom"/>
</dbReference>
<organism evidence="6 7">
    <name type="scientific">Candidatus Amunia macphersoniae</name>
    <dbReference type="NCBI Taxonomy" id="3127014"/>
    <lineage>
        <taxon>Bacteria</taxon>
        <taxon>Bacillati</taxon>
        <taxon>Candidatus Dormiibacterota</taxon>
        <taxon>Candidatus Dormibacteria</taxon>
        <taxon>Candidatus Aeolococcales</taxon>
        <taxon>Candidatus Aeolococcaceae</taxon>
        <taxon>Candidatus Amunia</taxon>
    </lineage>
</organism>
<sequence length="324" mass="32998">MAVAKTWVFADIVDGTPVGAALELLTKARSLGGTVEAVAFSPQAESAAALLGEYGATTLHAGTDAAYGELLLGGPAADAMAVLAEQHHPDLILFASTYLGRDVAGRLAAKLDVPVIGNGLELSANGQVSVGTSIFGATRNVTTVFEDRKPAIVLVRPKSFAAESGGGGPATVSAVSASIDDKHRGAKLIERRSEASSGPKLEEAPVVISGGRGLGEPKNFEVLEQLASLVGGAVGASRAVVDAGWVPYSMQVGQTGKTVKPAIYIAVGISGAMQHTVGMKGAKTIVAINRDADAPIFKLADLGVVGDAMKILPQVIEQIKARKG</sequence>
<keyword evidence="2" id="KW-0285">Flavoprotein</keyword>
<protein>
    <submittedName>
        <fullName evidence="6">Electron transfer flavoprotein subunit alpha/FixB family protein</fullName>
    </submittedName>
</protein>
<comment type="cofactor">
    <cofactor evidence="4">
        <name>FAD</name>
        <dbReference type="ChEBI" id="CHEBI:57692"/>
    </cofactor>
    <text evidence="4">Binds 1 FAD per dimer.</text>
</comment>
<dbReference type="InterPro" id="IPR014730">
    <property type="entry name" value="ETF_a/b_N"/>
</dbReference>
<comment type="similarity">
    <text evidence="1">Belongs to the ETF alpha-subunit/FixB family.</text>
</comment>
<dbReference type="PANTHER" id="PTHR43153:SF1">
    <property type="entry name" value="ELECTRON TRANSFER FLAVOPROTEIN SUBUNIT ALPHA, MITOCHONDRIAL"/>
    <property type="match status" value="1"/>
</dbReference>
<feature type="binding site" evidence="4">
    <location>
        <begin position="268"/>
        <end position="275"/>
    </location>
    <ligand>
        <name>FAD</name>
        <dbReference type="ChEBI" id="CHEBI:57692"/>
    </ligand>
</feature>
<feature type="binding site" evidence="4">
    <location>
        <position position="289"/>
    </location>
    <ligand>
        <name>FAD</name>
        <dbReference type="ChEBI" id="CHEBI:57692"/>
    </ligand>
</feature>
<dbReference type="SUPFAM" id="SSF52467">
    <property type="entry name" value="DHS-like NAD/FAD-binding domain"/>
    <property type="match status" value="1"/>
</dbReference>
<name>A0A934NJN4_9BACT</name>
<accession>A0A934NJN4</accession>
<dbReference type="GO" id="GO:0009055">
    <property type="term" value="F:electron transfer activity"/>
    <property type="evidence" value="ECO:0007669"/>
    <property type="project" value="InterPro"/>
</dbReference>
<dbReference type="PIRSF" id="PIRSF000089">
    <property type="entry name" value="Electra_flavoP_a"/>
    <property type="match status" value="1"/>
</dbReference>
<reference evidence="6 7" key="1">
    <citation type="submission" date="2020-10" db="EMBL/GenBank/DDBJ databases">
        <title>Ca. Dormibacterota MAGs.</title>
        <authorList>
            <person name="Montgomery K."/>
        </authorList>
    </citation>
    <scope>NUCLEOTIDE SEQUENCE [LARGE SCALE GENOMIC DNA]</scope>
    <source>
        <strain evidence="6">Mitchell_Peninsula_5</strain>
    </source>
</reference>
<feature type="binding site" evidence="4">
    <location>
        <position position="212"/>
    </location>
    <ligand>
        <name>FAD</name>
        <dbReference type="ChEBI" id="CHEBI:57692"/>
    </ligand>
</feature>
<dbReference type="GO" id="GO:0050660">
    <property type="term" value="F:flavin adenine dinucleotide binding"/>
    <property type="evidence" value="ECO:0007669"/>
    <property type="project" value="InterPro"/>
</dbReference>
<dbReference type="Proteomes" id="UP000614410">
    <property type="component" value="Unassembled WGS sequence"/>
</dbReference>
<dbReference type="SMART" id="SM00893">
    <property type="entry name" value="ETF"/>
    <property type="match status" value="1"/>
</dbReference>
<dbReference type="InterPro" id="IPR001308">
    <property type="entry name" value="ETF_a/FixB"/>
</dbReference>
<dbReference type="InterPro" id="IPR014729">
    <property type="entry name" value="Rossmann-like_a/b/a_fold"/>
</dbReference>
<feature type="domain" description="Electron transfer flavoprotein alpha/beta-subunit N-terminal" evidence="5">
    <location>
        <begin position="6"/>
        <end position="188"/>
    </location>
</feature>
<dbReference type="AlphaFoldDB" id="A0A934NJN4"/>
<dbReference type="EMBL" id="JAEKNN010000051">
    <property type="protein sequence ID" value="MBJ7609744.1"/>
    <property type="molecule type" value="Genomic_DNA"/>
</dbReference>
<proteinExistence type="inferred from homology"/>
<evidence type="ECO:0000313" key="6">
    <source>
        <dbReference type="EMBL" id="MBJ7609744.1"/>
    </source>
</evidence>
<dbReference type="Gene3D" id="3.40.50.620">
    <property type="entry name" value="HUPs"/>
    <property type="match status" value="1"/>
</dbReference>
<evidence type="ECO:0000256" key="1">
    <source>
        <dbReference type="ARBA" id="ARBA00005817"/>
    </source>
</evidence>
<gene>
    <name evidence="6" type="ORF">JF887_10015</name>
</gene>
<comment type="caution">
    <text evidence="6">The sequence shown here is derived from an EMBL/GenBank/DDBJ whole genome shotgun (WGS) entry which is preliminary data.</text>
</comment>
<evidence type="ECO:0000256" key="2">
    <source>
        <dbReference type="ARBA" id="ARBA00022630"/>
    </source>
</evidence>
<evidence type="ECO:0000313" key="7">
    <source>
        <dbReference type="Proteomes" id="UP000614410"/>
    </source>
</evidence>
<dbReference type="GO" id="GO:0033539">
    <property type="term" value="P:fatty acid beta-oxidation using acyl-CoA dehydrogenase"/>
    <property type="evidence" value="ECO:0007669"/>
    <property type="project" value="TreeGrafter"/>
</dbReference>
<dbReference type="SUPFAM" id="SSF52402">
    <property type="entry name" value="Adenine nucleotide alpha hydrolases-like"/>
    <property type="match status" value="1"/>
</dbReference>
<dbReference type="FunFam" id="3.40.50.1220:FF:000001">
    <property type="entry name" value="Electron transfer flavoprotein, alpha subunit"/>
    <property type="match status" value="1"/>
</dbReference>
<dbReference type="Pfam" id="PF01012">
    <property type="entry name" value="ETF"/>
    <property type="match status" value="1"/>
</dbReference>
<evidence type="ECO:0000256" key="3">
    <source>
        <dbReference type="ARBA" id="ARBA00022827"/>
    </source>
</evidence>
<evidence type="ECO:0000259" key="5">
    <source>
        <dbReference type="SMART" id="SM00893"/>
    </source>
</evidence>
<dbReference type="InterPro" id="IPR014731">
    <property type="entry name" value="ETF_asu_C"/>
</dbReference>
<feature type="binding site" evidence="4">
    <location>
        <begin position="251"/>
        <end position="255"/>
    </location>
    <ligand>
        <name>FAD</name>
        <dbReference type="ChEBI" id="CHEBI:57692"/>
    </ligand>
</feature>
<evidence type="ECO:0000256" key="4">
    <source>
        <dbReference type="PIRSR" id="PIRSR000089-1"/>
    </source>
</evidence>
<dbReference type="Pfam" id="PF00766">
    <property type="entry name" value="ETF_alpha"/>
    <property type="match status" value="1"/>
</dbReference>
<feature type="binding site" evidence="4">
    <location>
        <begin position="237"/>
        <end position="238"/>
    </location>
    <ligand>
        <name>FAD</name>
        <dbReference type="ChEBI" id="CHEBI:57692"/>
    </ligand>
</feature>